<gene>
    <name evidence="8" type="ORF">ACFSKW_14040</name>
</gene>
<keyword evidence="5 7" id="KW-0472">Membrane</keyword>
<evidence type="ECO:0000313" key="9">
    <source>
        <dbReference type="Proteomes" id="UP001597368"/>
    </source>
</evidence>
<feature type="transmembrane region" description="Helical" evidence="7">
    <location>
        <begin position="192"/>
        <end position="214"/>
    </location>
</feature>
<comment type="caution">
    <text evidence="8">The sequence shown here is derived from an EMBL/GenBank/DDBJ whole genome shotgun (WGS) entry which is preliminary data.</text>
</comment>
<evidence type="ECO:0000256" key="3">
    <source>
        <dbReference type="ARBA" id="ARBA00022692"/>
    </source>
</evidence>
<keyword evidence="4 7" id="KW-1133">Transmembrane helix</keyword>
<proteinExistence type="inferred from homology"/>
<dbReference type="RefSeq" id="WP_379572660.1">
    <property type="nucleotide sequence ID" value="NZ_JBHUFV010000021.1"/>
</dbReference>
<protein>
    <submittedName>
        <fullName evidence="8">AI-2E family transporter</fullName>
    </submittedName>
</protein>
<dbReference type="EMBL" id="JBHUFV010000021">
    <property type="protein sequence ID" value="MFD1932600.1"/>
    <property type="molecule type" value="Genomic_DNA"/>
</dbReference>
<dbReference type="Pfam" id="PF01594">
    <property type="entry name" value="AI-2E_transport"/>
    <property type="match status" value="1"/>
</dbReference>
<feature type="transmembrane region" description="Helical" evidence="7">
    <location>
        <begin position="254"/>
        <end position="275"/>
    </location>
</feature>
<keyword evidence="9" id="KW-1185">Reference proteome</keyword>
<feature type="transmembrane region" description="Helical" evidence="7">
    <location>
        <begin position="5"/>
        <end position="22"/>
    </location>
</feature>
<sequence length="358" mass="37787">MMSRGLRILIGLAAAMIVLAGLRSVSAIVGPAFLALTLTIAVSPLRSWLKRRGAPPWVLMTVPLLVVLLVLLAFVSSLVVSIAQLAGLLPTYTDEYNAMAAGVTRWLGTFGITPDQISAAVKALDPSKLVPLVQGFLSSLLGVVSAFVLILLLVYGMSLDAGPTQTAVRKLEGTRPDLVRALTDFTRSTCRYLVVSSIFGLVVAVLDAGALWLLGVPLPLLWGLLAFITNYIPNIGFILGLVPPALLALLDSGWVTMVWVIVVYSVLNFVIQSVIQPKYAGESAGLSTTVTMLSLLVWSVVLGVLGAILAVPLSALARALLVDADPGTRWAIPLVSGEAREERTTRPGGTSGKRRSSG</sequence>
<accession>A0ABW4SSN4</accession>
<dbReference type="Proteomes" id="UP001597368">
    <property type="component" value="Unassembled WGS sequence"/>
</dbReference>
<feature type="transmembrane region" description="Helical" evidence="7">
    <location>
        <begin position="295"/>
        <end position="321"/>
    </location>
</feature>
<evidence type="ECO:0000256" key="1">
    <source>
        <dbReference type="ARBA" id="ARBA00004141"/>
    </source>
</evidence>
<evidence type="ECO:0000256" key="6">
    <source>
        <dbReference type="SAM" id="MobiDB-lite"/>
    </source>
</evidence>
<evidence type="ECO:0000256" key="5">
    <source>
        <dbReference type="ARBA" id="ARBA00023136"/>
    </source>
</evidence>
<dbReference type="PANTHER" id="PTHR21716">
    <property type="entry name" value="TRANSMEMBRANE PROTEIN"/>
    <property type="match status" value="1"/>
</dbReference>
<keyword evidence="3 7" id="KW-0812">Transmembrane</keyword>
<feature type="transmembrane region" description="Helical" evidence="7">
    <location>
        <begin position="220"/>
        <end position="242"/>
    </location>
</feature>
<feature type="region of interest" description="Disordered" evidence="6">
    <location>
        <begin position="338"/>
        <end position="358"/>
    </location>
</feature>
<comment type="similarity">
    <text evidence="2">Belongs to the autoinducer-2 exporter (AI-2E) (TC 2.A.86) family.</text>
</comment>
<reference evidence="9" key="1">
    <citation type="journal article" date="2019" name="Int. J. Syst. Evol. Microbiol.">
        <title>The Global Catalogue of Microorganisms (GCM) 10K type strain sequencing project: providing services to taxonomists for standard genome sequencing and annotation.</title>
        <authorList>
            <consortium name="The Broad Institute Genomics Platform"/>
            <consortium name="The Broad Institute Genome Sequencing Center for Infectious Disease"/>
            <person name="Wu L."/>
            <person name="Ma J."/>
        </authorList>
    </citation>
    <scope>NUCLEOTIDE SEQUENCE [LARGE SCALE GENOMIC DNA]</scope>
    <source>
        <strain evidence="9">ICMP 6774ER</strain>
    </source>
</reference>
<organism evidence="8 9">
    <name type="scientific">Nonomuraea mangrovi</name>
    <dbReference type="NCBI Taxonomy" id="2316207"/>
    <lineage>
        <taxon>Bacteria</taxon>
        <taxon>Bacillati</taxon>
        <taxon>Actinomycetota</taxon>
        <taxon>Actinomycetes</taxon>
        <taxon>Streptosporangiales</taxon>
        <taxon>Streptosporangiaceae</taxon>
        <taxon>Nonomuraea</taxon>
    </lineage>
</organism>
<evidence type="ECO:0000256" key="2">
    <source>
        <dbReference type="ARBA" id="ARBA00009773"/>
    </source>
</evidence>
<feature type="transmembrane region" description="Helical" evidence="7">
    <location>
        <begin position="132"/>
        <end position="155"/>
    </location>
</feature>
<evidence type="ECO:0000313" key="8">
    <source>
        <dbReference type="EMBL" id="MFD1932600.1"/>
    </source>
</evidence>
<comment type="subcellular location">
    <subcellularLocation>
        <location evidence="1">Membrane</location>
        <topology evidence="1">Multi-pass membrane protein</topology>
    </subcellularLocation>
</comment>
<evidence type="ECO:0000256" key="7">
    <source>
        <dbReference type="SAM" id="Phobius"/>
    </source>
</evidence>
<name>A0ABW4SSN4_9ACTN</name>
<evidence type="ECO:0000256" key="4">
    <source>
        <dbReference type="ARBA" id="ARBA00022989"/>
    </source>
</evidence>
<dbReference type="InterPro" id="IPR002549">
    <property type="entry name" value="AI-2E-like"/>
</dbReference>
<feature type="transmembrane region" description="Helical" evidence="7">
    <location>
        <begin position="57"/>
        <end position="83"/>
    </location>
</feature>
<feature type="transmembrane region" description="Helical" evidence="7">
    <location>
        <begin position="28"/>
        <end position="45"/>
    </location>
</feature>
<dbReference type="PANTHER" id="PTHR21716:SF64">
    <property type="entry name" value="AI-2 TRANSPORT PROTEIN TQSA"/>
    <property type="match status" value="1"/>
</dbReference>